<dbReference type="Proteomes" id="UP000642468">
    <property type="component" value="Unassembled WGS sequence"/>
</dbReference>
<evidence type="ECO:0000313" key="2">
    <source>
        <dbReference type="Proteomes" id="UP000642468"/>
    </source>
</evidence>
<comment type="caution">
    <text evidence="1">The sequence shown here is derived from an EMBL/GenBank/DDBJ whole genome shotgun (WGS) entry which is preliminary data.</text>
</comment>
<name>A0ABR8JNC5_9BACT</name>
<dbReference type="PROSITE" id="PS51257">
    <property type="entry name" value="PROKAR_LIPOPROTEIN"/>
    <property type="match status" value="1"/>
</dbReference>
<reference evidence="1 2" key="1">
    <citation type="submission" date="2020-09" db="EMBL/GenBank/DDBJ databases">
        <authorList>
            <person name="Kim M.K."/>
        </authorList>
    </citation>
    <scope>NUCLEOTIDE SEQUENCE [LARGE SCALE GENOMIC DNA]</scope>
    <source>
        <strain evidence="1 2">BT646</strain>
    </source>
</reference>
<sequence>MRYPLLLLLLLLSLTGCPKKKDPYPELVKVTFVVPARIEPGGDVVALGDTLWLDLDAPDSLLDLRSNTRYRVPGQELLLRSAIGFYKLTGPTQARQGYARGFAVVPDIGRLEQGSGTSVLFEPVYDAGRQRHRARVGMVPRERGVFALSLITLLPEPYGPERPLPFLAVPPGADGRRRAGTAGHSGQLLLRAQRWQRAFRLAAAAQPGVLHAA</sequence>
<organism evidence="1 2">
    <name type="scientific">Hymenobacter duratus</name>
    <dbReference type="NCBI Taxonomy" id="2771356"/>
    <lineage>
        <taxon>Bacteria</taxon>
        <taxon>Pseudomonadati</taxon>
        <taxon>Bacteroidota</taxon>
        <taxon>Cytophagia</taxon>
        <taxon>Cytophagales</taxon>
        <taxon>Hymenobacteraceae</taxon>
        <taxon>Hymenobacter</taxon>
    </lineage>
</organism>
<accession>A0ABR8JNC5</accession>
<evidence type="ECO:0008006" key="3">
    <source>
        <dbReference type="Google" id="ProtNLM"/>
    </source>
</evidence>
<evidence type="ECO:0000313" key="1">
    <source>
        <dbReference type="EMBL" id="MBD2716882.1"/>
    </source>
</evidence>
<proteinExistence type="predicted"/>
<dbReference type="EMBL" id="JACWZZ010000004">
    <property type="protein sequence ID" value="MBD2716882.1"/>
    <property type="molecule type" value="Genomic_DNA"/>
</dbReference>
<keyword evidence="2" id="KW-1185">Reference proteome</keyword>
<protein>
    <recommendedName>
        <fullName evidence="3">Lipoprotein</fullName>
    </recommendedName>
</protein>
<dbReference type="RefSeq" id="WP_190785806.1">
    <property type="nucleotide sequence ID" value="NZ_JACWZZ010000004.1"/>
</dbReference>
<gene>
    <name evidence="1" type="ORF">IC231_17680</name>
</gene>